<name>A0A1D2L831_BROTH</name>
<dbReference type="EMBL" id="CP023483">
    <property type="protein sequence ID" value="ATF25417.1"/>
    <property type="molecule type" value="Genomic_DNA"/>
</dbReference>
<reference evidence="1 3" key="1">
    <citation type="submission" date="2017-09" db="EMBL/GenBank/DDBJ databases">
        <title>Complete Genome Sequences of Two Strains of the Meat Spoilage Bacterium Brochothrix thermosphacta Isolated from Ground Chicken.</title>
        <authorList>
            <person name="Paoli G.C."/>
            <person name="Wijey C."/>
            <person name="Chen C.-Y."/>
            <person name="Nguyen L."/>
            <person name="Yan X."/>
            <person name="Irwin P.L."/>
        </authorList>
    </citation>
    <scope>NUCLEOTIDE SEQUENCE [LARGE SCALE GENOMIC DNA]</scope>
    <source>
        <strain evidence="1 3">BI</strain>
    </source>
</reference>
<evidence type="ECO:0000313" key="4">
    <source>
        <dbReference type="Proteomes" id="UP000270190"/>
    </source>
</evidence>
<dbReference type="GeneID" id="66538031"/>
<dbReference type="OrthoDB" id="9937397at2"/>
<evidence type="ECO:0008006" key="5">
    <source>
        <dbReference type="Google" id="ProtNLM"/>
    </source>
</evidence>
<keyword evidence="3" id="KW-1185">Reference proteome</keyword>
<proteinExistence type="predicted"/>
<dbReference type="EMBL" id="OUNC01000023">
    <property type="protein sequence ID" value="SPP28706.1"/>
    <property type="molecule type" value="Genomic_DNA"/>
</dbReference>
<dbReference type="AlphaFoldDB" id="A0A1D2L831"/>
<protein>
    <recommendedName>
        <fullName evidence="5">Sigma-w pathway protein ysdB</fullName>
    </recommendedName>
</protein>
<evidence type="ECO:0000313" key="2">
    <source>
        <dbReference type="EMBL" id="SPP28706.1"/>
    </source>
</evidence>
<accession>A0A1D2L831</accession>
<dbReference type="STRING" id="2756.BFR44_01035"/>
<dbReference type="Proteomes" id="UP000270190">
    <property type="component" value="Unassembled WGS sequence"/>
</dbReference>
<evidence type="ECO:0000313" key="3">
    <source>
        <dbReference type="Proteomes" id="UP000243591"/>
    </source>
</evidence>
<dbReference type="KEGG" id="bths:CNY62_02850"/>
<reference evidence="4" key="2">
    <citation type="submission" date="2018-04" db="EMBL/GenBank/DDBJ databases">
        <authorList>
            <person name="Illikoud N."/>
        </authorList>
    </citation>
    <scope>NUCLEOTIDE SEQUENCE [LARGE SCALE GENOMIC DNA]</scope>
</reference>
<organism evidence="1 3">
    <name type="scientific">Brochothrix thermosphacta</name>
    <name type="common">Microbacterium thermosphactum</name>
    <dbReference type="NCBI Taxonomy" id="2756"/>
    <lineage>
        <taxon>Bacteria</taxon>
        <taxon>Bacillati</taxon>
        <taxon>Bacillota</taxon>
        <taxon>Bacilli</taxon>
        <taxon>Bacillales</taxon>
        <taxon>Listeriaceae</taxon>
        <taxon>Brochothrix</taxon>
    </lineage>
</organism>
<sequence>MNSLLAITLLLFAVFICWVVIKYLQSDSRLLFVASQKKDWFAYKTRDDEIVFTWKGILFTARHAPPQIRENTVTSYYFITPFNYEEIAGFEDSDVRLMHELLEETYPNSQFSWAAPLGLLIS</sequence>
<dbReference type="Proteomes" id="UP000243591">
    <property type="component" value="Chromosome"/>
</dbReference>
<gene>
    <name evidence="2" type="ORF">BTBSAS_30024</name>
    <name evidence="1" type="ORF">CNY62_02850</name>
</gene>
<evidence type="ECO:0000313" key="1">
    <source>
        <dbReference type="EMBL" id="ATF25417.1"/>
    </source>
</evidence>
<reference evidence="2" key="3">
    <citation type="submission" date="2018-04" db="EMBL/GenBank/DDBJ databases">
        <authorList>
            <person name="Go L.Y."/>
            <person name="Mitchell J.A."/>
        </authorList>
    </citation>
    <scope>NUCLEOTIDE SEQUENCE</scope>
    <source>
        <strain evidence="2">BSAS1 3</strain>
    </source>
</reference>
<dbReference type="RefSeq" id="WP_029092408.1">
    <property type="nucleotide sequence ID" value="NZ_CBCPHX010000003.1"/>
</dbReference>